<evidence type="ECO:0000256" key="1">
    <source>
        <dbReference type="SAM" id="SignalP"/>
    </source>
</evidence>
<dbReference type="OrthoDB" id="2189647at2759"/>
<keyword evidence="1" id="KW-0732">Signal</keyword>
<reference evidence="2 3" key="1">
    <citation type="journal article" date="2014" name="MBio">
        <title>The Ordospora colligata genome; evolution of extreme reduction in microsporidia and host-to-parasite horizontal gene transfer.</title>
        <authorList>
            <person name="Pombert J.-F."/>
            <person name="Haag K.L."/>
            <person name="Beidas S."/>
            <person name="Ebert D."/>
            <person name="Keeling P.J."/>
        </authorList>
    </citation>
    <scope>NUCLEOTIDE SEQUENCE [LARGE SCALE GENOMIC DNA]</scope>
    <source>
        <strain evidence="2 3">OC4</strain>
    </source>
</reference>
<evidence type="ECO:0000313" key="2">
    <source>
        <dbReference type="EMBL" id="KHN69262.1"/>
    </source>
</evidence>
<dbReference type="VEuPathDB" id="MicrosporidiaDB:M896_091920"/>
<dbReference type="HOGENOM" id="CLU_1396743_0_0_1"/>
<accession>A0A0B2UJR5</accession>
<keyword evidence="3" id="KW-1185">Reference proteome</keyword>
<comment type="caution">
    <text evidence="2">The sequence shown here is derived from an EMBL/GenBank/DDBJ whole genome shotgun (WGS) entry which is preliminary data.</text>
</comment>
<evidence type="ECO:0008006" key="4">
    <source>
        <dbReference type="Google" id="ProtNLM"/>
    </source>
</evidence>
<organism evidence="2 3">
    <name type="scientific">Ordospora colligata OC4</name>
    <dbReference type="NCBI Taxonomy" id="1354746"/>
    <lineage>
        <taxon>Eukaryota</taxon>
        <taxon>Fungi</taxon>
        <taxon>Fungi incertae sedis</taxon>
        <taxon>Microsporidia</taxon>
        <taxon>Ordosporidae</taxon>
        <taxon>Ordospora</taxon>
    </lineage>
</organism>
<dbReference type="GeneID" id="26262405"/>
<feature type="chain" id="PRO_5002079019" description="Ricin B lectin domain-containing protein" evidence="1">
    <location>
        <begin position="21"/>
        <end position="195"/>
    </location>
</feature>
<dbReference type="RefSeq" id="XP_014563304.1">
    <property type="nucleotide sequence ID" value="XM_014707818.1"/>
</dbReference>
<dbReference type="AlphaFoldDB" id="A0A0B2UJR5"/>
<proteinExistence type="predicted"/>
<dbReference type="Proteomes" id="UP000031056">
    <property type="component" value="Unassembled WGS sequence"/>
</dbReference>
<dbReference type="InParanoid" id="A0A0B2UJR5"/>
<name>A0A0B2UJR5_9MICR</name>
<protein>
    <recommendedName>
        <fullName evidence="4">Ricin B lectin domain-containing protein</fullName>
    </recommendedName>
</protein>
<gene>
    <name evidence="2" type="ORF">M896_091920</name>
</gene>
<feature type="signal peptide" evidence="1">
    <location>
        <begin position="1"/>
        <end position="20"/>
    </location>
</feature>
<evidence type="ECO:0000313" key="3">
    <source>
        <dbReference type="Proteomes" id="UP000031056"/>
    </source>
</evidence>
<sequence length="195" mass="22288">MFIPFIIVLFELAYTYTSLSNLINDTRLNKLINDAKLVEIVSHSRNLYFSIFNNEFRISSPDKIKRNHGCSKFVVYNDNTAIIQGKERLCKSSLADDINVCGTMDANTWEIVRYEQYVKFKYPGQNKCITATQTFGLNGREANLQECVNDSTRRDVSQRFVMKNLYLDPTSLNANNIEKQMINLINDGNTSNGAS</sequence>
<dbReference type="EMBL" id="JOKQ01000009">
    <property type="protein sequence ID" value="KHN69262.1"/>
    <property type="molecule type" value="Genomic_DNA"/>
</dbReference>